<dbReference type="HOGENOM" id="CLU_1099907_0_0_1"/>
<evidence type="ECO:0000313" key="11">
    <source>
        <dbReference type="Proteomes" id="UP000002051"/>
    </source>
</evidence>
<evidence type="ECO:0000313" key="9">
    <source>
        <dbReference type="EMBL" id="KEH42527.1"/>
    </source>
</evidence>
<dbReference type="Gene3D" id="2.60.120.10">
    <property type="entry name" value="Jelly Rolls"/>
    <property type="match status" value="1"/>
</dbReference>
<evidence type="ECO:0000256" key="6">
    <source>
        <dbReference type="RuleBase" id="RU003681"/>
    </source>
</evidence>
<dbReference type="GO" id="GO:0045735">
    <property type="term" value="F:nutrient reservoir activity"/>
    <property type="evidence" value="ECO:0007669"/>
    <property type="project" value="UniProtKB-KW"/>
</dbReference>
<reference evidence="9 11" key="2">
    <citation type="journal article" date="2014" name="BMC Genomics">
        <title>An improved genome release (version Mt4.0) for the model legume Medicago truncatula.</title>
        <authorList>
            <person name="Tang H."/>
            <person name="Krishnakumar V."/>
            <person name="Bidwell S."/>
            <person name="Rosen B."/>
            <person name="Chan A."/>
            <person name="Zhou S."/>
            <person name="Gentzbittel L."/>
            <person name="Childs K.L."/>
            <person name="Yandell M."/>
            <person name="Gundlach H."/>
            <person name="Mayer K.F."/>
            <person name="Schwartz D.C."/>
            <person name="Town C.D."/>
        </authorList>
    </citation>
    <scope>GENOME REANNOTATION</scope>
    <source>
        <strain evidence="9">A17</strain>
        <strain evidence="10 11">cv. Jemalong A17</strain>
    </source>
</reference>
<keyword evidence="11" id="KW-1185">Reference proteome</keyword>
<dbReference type="EnsemblPlants" id="KEH42527">
    <property type="protein sequence ID" value="KEH42527"/>
    <property type="gene ID" value="MTR_1g069920"/>
</dbReference>
<proteinExistence type="inferred from homology"/>
<dbReference type="PRINTS" id="PR00439">
    <property type="entry name" value="11SGLOBULIN"/>
</dbReference>
<comment type="function">
    <text evidence="6">Seed storage protein.</text>
</comment>
<dbReference type="EMBL" id="CM001217">
    <property type="protein sequence ID" value="KEH42527.1"/>
    <property type="molecule type" value="Genomic_DNA"/>
</dbReference>
<reference evidence="9 11" key="1">
    <citation type="journal article" date="2011" name="Nature">
        <title>The Medicago genome provides insight into the evolution of rhizobial symbioses.</title>
        <authorList>
            <person name="Young N.D."/>
            <person name="Debelle F."/>
            <person name="Oldroyd G.E."/>
            <person name="Geurts R."/>
            <person name="Cannon S.B."/>
            <person name="Udvardi M.K."/>
            <person name="Benedito V.A."/>
            <person name="Mayer K.F."/>
            <person name="Gouzy J."/>
            <person name="Schoof H."/>
            <person name="Van de Peer Y."/>
            <person name="Proost S."/>
            <person name="Cook D.R."/>
            <person name="Meyers B.C."/>
            <person name="Spannagl M."/>
            <person name="Cheung F."/>
            <person name="De Mita S."/>
            <person name="Krishnakumar V."/>
            <person name="Gundlach H."/>
            <person name="Zhou S."/>
            <person name="Mudge J."/>
            <person name="Bharti A.K."/>
            <person name="Murray J.D."/>
            <person name="Naoumkina M.A."/>
            <person name="Rosen B."/>
            <person name="Silverstein K.A."/>
            <person name="Tang H."/>
            <person name="Rombauts S."/>
            <person name="Zhao P.X."/>
            <person name="Zhou P."/>
            <person name="Barbe V."/>
            <person name="Bardou P."/>
            <person name="Bechner M."/>
            <person name="Bellec A."/>
            <person name="Berger A."/>
            <person name="Berges H."/>
            <person name="Bidwell S."/>
            <person name="Bisseling T."/>
            <person name="Choisne N."/>
            <person name="Couloux A."/>
            <person name="Denny R."/>
            <person name="Deshpande S."/>
            <person name="Dai X."/>
            <person name="Doyle J.J."/>
            <person name="Dudez A.M."/>
            <person name="Farmer A.D."/>
            <person name="Fouteau S."/>
            <person name="Franken C."/>
            <person name="Gibelin C."/>
            <person name="Gish J."/>
            <person name="Goldstein S."/>
            <person name="Gonzalez A.J."/>
            <person name="Green P.J."/>
            <person name="Hallab A."/>
            <person name="Hartog M."/>
            <person name="Hua A."/>
            <person name="Humphray S.J."/>
            <person name="Jeong D.H."/>
            <person name="Jing Y."/>
            <person name="Jocker A."/>
            <person name="Kenton S.M."/>
            <person name="Kim D.J."/>
            <person name="Klee K."/>
            <person name="Lai H."/>
            <person name="Lang C."/>
            <person name="Lin S."/>
            <person name="Macmil S.L."/>
            <person name="Magdelenat G."/>
            <person name="Matthews L."/>
            <person name="McCorrison J."/>
            <person name="Monaghan E.L."/>
            <person name="Mun J.H."/>
            <person name="Najar F.Z."/>
            <person name="Nicholson C."/>
            <person name="Noirot C."/>
            <person name="O'Bleness M."/>
            <person name="Paule C.R."/>
            <person name="Poulain J."/>
            <person name="Prion F."/>
            <person name="Qin B."/>
            <person name="Qu C."/>
            <person name="Retzel E.F."/>
            <person name="Riddle C."/>
            <person name="Sallet E."/>
            <person name="Samain S."/>
            <person name="Samson N."/>
            <person name="Sanders I."/>
            <person name="Saurat O."/>
            <person name="Scarpelli C."/>
            <person name="Schiex T."/>
            <person name="Segurens B."/>
            <person name="Severin A.J."/>
            <person name="Sherrier D.J."/>
            <person name="Shi R."/>
            <person name="Sims S."/>
            <person name="Singer S.R."/>
            <person name="Sinharoy S."/>
            <person name="Sterck L."/>
            <person name="Viollet A."/>
            <person name="Wang B.B."/>
            <person name="Wang K."/>
            <person name="Wang M."/>
            <person name="Wang X."/>
            <person name="Warfsmann J."/>
            <person name="Weissenbach J."/>
            <person name="White D.D."/>
            <person name="White J.D."/>
            <person name="Wiley G.B."/>
            <person name="Wincker P."/>
            <person name="Xing Y."/>
            <person name="Yang L."/>
            <person name="Yao Z."/>
            <person name="Ying F."/>
            <person name="Zhai J."/>
            <person name="Zhou L."/>
            <person name="Zuber A."/>
            <person name="Denarie J."/>
            <person name="Dixon R.A."/>
            <person name="May G.D."/>
            <person name="Schwartz D.C."/>
            <person name="Rogers J."/>
            <person name="Quetier F."/>
            <person name="Town C.D."/>
            <person name="Roe B.A."/>
        </authorList>
    </citation>
    <scope>NUCLEOTIDE SEQUENCE [LARGE SCALE GENOMIC DNA]</scope>
    <source>
        <strain evidence="9">A17</strain>
        <strain evidence="10 11">cv. Jemalong A17</strain>
    </source>
</reference>
<gene>
    <name evidence="9" type="ordered locus">MTR_1g069920</name>
</gene>
<dbReference type="InterPro" id="IPR006044">
    <property type="entry name" value="11S_seedstore_pln"/>
</dbReference>
<comment type="function">
    <text evidence="6">This protein found in the seeds of many leguminous and non-leguminous plants is the source of sulfur-containing amino acids in seed meals.</text>
</comment>
<dbReference type="SUPFAM" id="SSF51182">
    <property type="entry name" value="RmlC-like cupins"/>
    <property type="match status" value="1"/>
</dbReference>
<dbReference type="Pfam" id="PF00190">
    <property type="entry name" value="Cupin_1"/>
    <property type="match status" value="1"/>
</dbReference>
<dbReference type="InterPro" id="IPR014710">
    <property type="entry name" value="RmlC-like_jellyroll"/>
</dbReference>
<evidence type="ECO:0000259" key="8">
    <source>
        <dbReference type="SMART" id="SM00835"/>
    </source>
</evidence>
<feature type="compositionally biased region" description="Basic and acidic residues" evidence="7">
    <location>
        <begin position="43"/>
        <end position="84"/>
    </location>
</feature>
<accession>A0A072VL27</accession>
<sequence>MNIEEEEEQSRESGGWSQNYQPGLASHREEEEDEQRPGCSPSHRREEDEGKEERKQRPGRHSEDQGPRRPRPSKEKEESYEGRGKGRKNGLEETICSAKIRENIAHPARADLYNPRAGRISTVNSLTLPILRNLRLGAEYVVLYRNGIYAPHWTVNANSLMYALTGEGRVRIVNCEGNAVFDDWVRKGQMVVVPQNFVVVQQAGEEEAFEYIVFRATPAEVLANVFGLPQREVSELKQGGNRGPLVHPQSQSQ</sequence>
<comment type="similarity">
    <text evidence="1 6">Belongs to the 11S seed storage protein (globulins) family.</text>
</comment>
<dbReference type="AlphaFoldDB" id="A0A072VL27"/>
<keyword evidence="5 6" id="KW-1015">Disulfide bond</keyword>
<keyword evidence="3 6" id="KW-0758">Storage protein</keyword>
<dbReference type="PROSITE" id="PS00305">
    <property type="entry name" value="11S_SEED_STORAGE"/>
    <property type="match status" value="1"/>
</dbReference>
<dbReference type="InterPro" id="IPR006045">
    <property type="entry name" value="Cupin_1"/>
</dbReference>
<protein>
    <submittedName>
        <fullName evidence="9">Glycinin A5A4B3 subunit</fullName>
    </submittedName>
</protein>
<dbReference type="InterPro" id="IPR022379">
    <property type="entry name" value="11S_seedstore_CS"/>
</dbReference>
<keyword evidence="4 6" id="KW-0708">Seed storage protein</keyword>
<name>A0A072VL27_MEDTR</name>
<evidence type="ECO:0000256" key="2">
    <source>
        <dbReference type="ARBA" id="ARBA00011818"/>
    </source>
</evidence>
<dbReference type="InterPro" id="IPR050253">
    <property type="entry name" value="Seed_Storage-Functional"/>
</dbReference>
<evidence type="ECO:0000256" key="1">
    <source>
        <dbReference type="ARBA" id="ARBA00007178"/>
    </source>
</evidence>
<organism evidence="9 11">
    <name type="scientific">Medicago truncatula</name>
    <name type="common">Barrel medic</name>
    <name type="synonym">Medicago tribuloides</name>
    <dbReference type="NCBI Taxonomy" id="3880"/>
    <lineage>
        <taxon>Eukaryota</taxon>
        <taxon>Viridiplantae</taxon>
        <taxon>Streptophyta</taxon>
        <taxon>Embryophyta</taxon>
        <taxon>Tracheophyta</taxon>
        <taxon>Spermatophyta</taxon>
        <taxon>Magnoliopsida</taxon>
        <taxon>eudicotyledons</taxon>
        <taxon>Gunneridae</taxon>
        <taxon>Pentapetalae</taxon>
        <taxon>rosids</taxon>
        <taxon>fabids</taxon>
        <taxon>Fabales</taxon>
        <taxon>Fabaceae</taxon>
        <taxon>Papilionoideae</taxon>
        <taxon>50 kb inversion clade</taxon>
        <taxon>NPAAA clade</taxon>
        <taxon>Hologalegina</taxon>
        <taxon>IRL clade</taxon>
        <taxon>Trifolieae</taxon>
        <taxon>Medicago</taxon>
    </lineage>
</organism>
<dbReference type="STRING" id="3880.A0A072VL27"/>
<reference evidence="10" key="3">
    <citation type="submission" date="2015-04" db="UniProtKB">
        <authorList>
            <consortium name="EnsemblPlants"/>
        </authorList>
    </citation>
    <scope>IDENTIFICATION</scope>
    <source>
        <strain evidence="10">cv. Jemalong A17</strain>
    </source>
</reference>
<dbReference type="Proteomes" id="UP000002051">
    <property type="component" value="Unassembled WGS sequence"/>
</dbReference>
<evidence type="ECO:0000256" key="4">
    <source>
        <dbReference type="ARBA" id="ARBA00023129"/>
    </source>
</evidence>
<dbReference type="InterPro" id="IPR011051">
    <property type="entry name" value="RmlC_Cupin_sf"/>
</dbReference>
<evidence type="ECO:0000256" key="5">
    <source>
        <dbReference type="ARBA" id="ARBA00023157"/>
    </source>
</evidence>
<feature type="region of interest" description="Disordered" evidence="7">
    <location>
        <begin position="1"/>
        <end position="89"/>
    </location>
</feature>
<feature type="domain" description="Cupin type-1" evidence="8">
    <location>
        <begin position="102"/>
        <end position="234"/>
    </location>
</feature>
<evidence type="ECO:0000256" key="3">
    <source>
        <dbReference type="ARBA" id="ARBA00022761"/>
    </source>
</evidence>
<evidence type="ECO:0000256" key="7">
    <source>
        <dbReference type="SAM" id="MobiDB-lite"/>
    </source>
</evidence>
<dbReference type="SMART" id="SM00835">
    <property type="entry name" value="Cupin_1"/>
    <property type="match status" value="1"/>
</dbReference>
<dbReference type="PANTHER" id="PTHR31189:SF63">
    <property type="entry name" value="GLYCININ G5"/>
    <property type="match status" value="1"/>
</dbReference>
<dbReference type="PANTHER" id="PTHR31189">
    <property type="entry name" value="OS03G0336100 PROTEIN-RELATED"/>
    <property type="match status" value="1"/>
</dbReference>
<comment type="subunit">
    <text evidence="2 6">Hexamer; each subunit is composed of an acidic and a basic chain derived from a single precursor and linked by a disulfide bond.</text>
</comment>
<evidence type="ECO:0000313" key="10">
    <source>
        <dbReference type="EnsemblPlants" id="KEH42527"/>
    </source>
</evidence>